<dbReference type="InterPro" id="IPR029044">
    <property type="entry name" value="Nucleotide-diphossugar_trans"/>
</dbReference>
<dbReference type="InterPro" id="IPR001173">
    <property type="entry name" value="Glyco_trans_2-like"/>
</dbReference>
<sequence>MSFLFSIIIPTYNRAHLILETLKSVQKQTCENFECIVVDDHSEDDTEQIVKAFCETDDRFYFLKRPTGYLKGANACRNFGFENSKGAYINWLDSDDLITEDHLEKHAKTHEINQDIEASVSEVGTFFNNIGDHDELWLETHSTGDLIEDMLTLRASWQTASVLWKRSGLPMKPFREDLSSSQEWTFHLLRVINGVKYSKFDTITVYVRRHEDRIGKDTSEKKYRATFHSRYIILKTLYKKQQLKKSYQKALINKMLQAVKKAIYYKYDRVLLGQMIKLCSIIHLVKYKKGLLKVLFIYIPAYRILRRGETLFKL</sequence>
<keyword evidence="3" id="KW-1185">Reference proteome</keyword>
<proteinExistence type="predicted"/>
<dbReference type="CDD" id="cd00761">
    <property type="entry name" value="Glyco_tranf_GTA_type"/>
    <property type="match status" value="1"/>
</dbReference>
<evidence type="ECO:0000313" key="3">
    <source>
        <dbReference type="Proteomes" id="UP001176883"/>
    </source>
</evidence>
<dbReference type="EMBL" id="JAUOEK010000120">
    <property type="protein sequence ID" value="MDO5970563.1"/>
    <property type="molecule type" value="Genomic_DNA"/>
</dbReference>
<feature type="domain" description="Glycosyltransferase 2-like" evidence="1">
    <location>
        <begin position="6"/>
        <end position="114"/>
    </location>
</feature>
<dbReference type="PANTHER" id="PTHR22916">
    <property type="entry name" value="GLYCOSYLTRANSFERASE"/>
    <property type="match status" value="1"/>
</dbReference>
<dbReference type="GO" id="GO:0016757">
    <property type="term" value="F:glycosyltransferase activity"/>
    <property type="evidence" value="ECO:0007669"/>
    <property type="project" value="UniProtKB-KW"/>
</dbReference>
<protein>
    <submittedName>
        <fullName evidence="2">Glycosyltransferase family 2 protein</fullName>
        <ecNumber evidence="2">2.4.-.-</ecNumber>
    </submittedName>
</protein>
<reference evidence="2" key="1">
    <citation type="submission" date="2023-07" db="EMBL/GenBank/DDBJ databases">
        <title>Two novel species in the genus Flavivirga.</title>
        <authorList>
            <person name="Kwon K."/>
        </authorList>
    </citation>
    <scope>NUCLEOTIDE SEQUENCE</scope>
    <source>
        <strain evidence="2">KCTC 52353</strain>
    </source>
</reference>
<name>A0ABT8WBQ5_9FLAO</name>
<gene>
    <name evidence="2" type="ORF">Q4Q35_12170</name>
</gene>
<evidence type="ECO:0000259" key="1">
    <source>
        <dbReference type="Pfam" id="PF00535"/>
    </source>
</evidence>
<dbReference type="SUPFAM" id="SSF53448">
    <property type="entry name" value="Nucleotide-diphospho-sugar transferases"/>
    <property type="match status" value="1"/>
</dbReference>
<dbReference type="PANTHER" id="PTHR22916:SF3">
    <property type="entry name" value="UDP-GLCNAC:BETAGAL BETA-1,3-N-ACETYLGLUCOSAMINYLTRANSFERASE-LIKE PROTEIN 1"/>
    <property type="match status" value="1"/>
</dbReference>
<dbReference type="RefSeq" id="WP_303278251.1">
    <property type="nucleotide sequence ID" value="NZ_JAUOEK010000120.1"/>
</dbReference>
<dbReference type="Pfam" id="PF00535">
    <property type="entry name" value="Glycos_transf_2"/>
    <property type="match status" value="1"/>
</dbReference>
<dbReference type="EC" id="2.4.-.-" evidence="2"/>
<organism evidence="2 3">
    <name type="scientific">Flavivirga aquimarina</name>
    <dbReference type="NCBI Taxonomy" id="2027862"/>
    <lineage>
        <taxon>Bacteria</taxon>
        <taxon>Pseudomonadati</taxon>
        <taxon>Bacteroidota</taxon>
        <taxon>Flavobacteriia</taxon>
        <taxon>Flavobacteriales</taxon>
        <taxon>Flavobacteriaceae</taxon>
        <taxon>Flavivirga</taxon>
    </lineage>
</organism>
<evidence type="ECO:0000313" key="2">
    <source>
        <dbReference type="EMBL" id="MDO5970563.1"/>
    </source>
</evidence>
<dbReference type="Gene3D" id="3.90.550.10">
    <property type="entry name" value="Spore Coat Polysaccharide Biosynthesis Protein SpsA, Chain A"/>
    <property type="match status" value="1"/>
</dbReference>
<keyword evidence="2" id="KW-0328">Glycosyltransferase</keyword>
<keyword evidence="2" id="KW-0808">Transferase</keyword>
<accession>A0ABT8WBQ5</accession>
<comment type="caution">
    <text evidence="2">The sequence shown here is derived from an EMBL/GenBank/DDBJ whole genome shotgun (WGS) entry which is preliminary data.</text>
</comment>
<dbReference type="Proteomes" id="UP001176883">
    <property type="component" value="Unassembled WGS sequence"/>
</dbReference>